<dbReference type="Proteomes" id="UP000488299">
    <property type="component" value="Unassembled WGS sequence"/>
</dbReference>
<dbReference type="GO" id="GO:0009432">
    <property type="term" value="P:SOS response"/>
    <property type="evidence" value="ECO:0007669"/>
    <property type="project" value="TreeGrafter"/>
</dbReference>
<dbReference type="GO" id="GO:0018169">
    <property type="term" value="F:ribosomal S6-glutamic acid ligase activity"/>
    <property type="evidence" value="ECO:0007669"/>
    <property type="project" value="TreeGrafter"/>
</dbReference>
<keyword evidence="1" id="KW-0067">ATP-binding</keyword>
<reference evidence="3 4" key="1">
    <citation type="submission" date="2019-10" db="EMBL/GenBank/DDBJ databases">
        <title>Rudanella paleaurantiibacter sp. nov., isolated from sludge.</title>
        <authorList>
            <person name="Xu S.Q."/>
        </authorList>
    </citation>
    <scope>NUCLEOTIDE SEQUENCE [LARGE SCALE GENOMIC DNA]</scope>
    <source>
        <strain evidence="3 4">HX-22-17</strain>
    </source>
</reference>
<evidence type="ECO:0000259" key="2">
    <source>
        <dbReference type="PROSITE" id="PS50975"/>
    </source>
</evidence>
<dbReference type="GO" id="GO:0046872">
    <property type="term" value="F:metal ion binding"/>
    <property type="evidence" value="ECO:0007669"/>
    <property type="project" value="InterPro"/>
</dbReference>
<evidence type="ECO:0000313" key="3">
    <source>
        <dbReference type="EMBL" id="KAB7727018.1"/>
    </source>
</evidence>
<dbReference type="PANTHER" id="PTHR21621">
    <property type="entry name" value="RIBOSOMAL PROTEIN S6 MODIFICATION PROTEIN"/>
    <property type="match status" value="1"/>
</dbReference>
<feature type="domain" description="ATP-grasp" evidence="2">
    <location>
        <begin position="133"/>
        <end position="324"/>
    </location>
</feature>
<dbReference type="Gene3D" id="3.30.470.20">
    <property type="entry name" value="ATP-grasp fold, B domain"/>
    <property type="match status" value="1"/>
</dbReference>
<dbReference type="Pfam" id="PF21068">
    <property type="entry name" value="ATPgraspMvdD"/>
    <property type="match status" value="1"/>
</dbReference>
<dbReference type="AlphaFoldDB" id="A0A7J5TTD9"/>
<organism evidence="3 4">
    <name type="scientific">Rudanella paleaurantiibacter</name>
    <dbReference type="NCBI Taxonomy" id="2614655"/>
    <lineage>
        <taxon>Bacteria</taxon>
        <taxon>Pseudomonadati</taxon>
        <taxon>Bacteroidota</taxon>
        <taxon>Cytophagia</taxon>
        <taxon>Cytophagales</taxon>
        <taxon>Cytophagaceae</taxon>
        <taxon>Rudanella</taxon>
    </lineage>
</organism>
<accession>A0A7J5TTD9</accession>
<protein>
    <submittedName>
        <fullName evidence="3">MvdD family ATP-grasp ribosomal peptide maturase</fullName>
    </submittedName>
</protein>
<proteinExistence type="predicted"/>
<evidence type="ECO:0000313" key="4">
    <source>
        <dbReference type="Proteomes" id="UP000488299"/>
    </source>
</evidence>
<evidence type="ECO:0000256" key="1">
    <source>
        <dbReference type="PROSITE-ProRule" id="PRU00409"/>
    </source>
</evidence>
<dbReference type="GO" id="GO:0005524">
    <property type="term" value="F:ATP binding"/>
    <property type="evidence" value="ECO:0007669"/>
    <property type="project" value="UniProtKB-UniRule"/>
</dbReference>
<keyword evidence="1" id="KW-0547">Nucleotide-binding</keyword>
<sequence length="346" mass="39215">MKTVLIITRSFDLQATTPMVVKAIEDFGGRAIVFPVDRYPFEYQLTYLDTDAGIEIWLDTPGGREAIHTCDSLWFRRFELNKKAFVEQYGAKLLPAFEAQVEATLKGLIEGFDGFVLGRPSVHRRLASREEQMRVARRAGLLVPNTCVTNSPAEARRFVQAQQPADVIVKSQASYAIQDDGQTMVMFTNRLTTDDMDALDDLQATPLMFQQAIEKEIELRITVAGHRIWAFSINSQASEISQNDWRKNGVATVSDWKPYDLPQSVAQSLHTFMDLYGLNYGAIDMIVTPQGDHYFIEINSAGEFMWLDCLQNFQISEHLAGMLLGLQPRREQGLDRQLVMPETMAY</sequence>
<dbReference type="GO" id="GO:0005737">
    <property type="term" value="C:cytoplasm"/>
    <property type="evidence" value="ECO:0007669"/>
    <property type="project" value="TreeGrafter"/>
</dbReference>
<gene>
    <name evidence="3" type="ORF">F5984_22530</name>
</gene>
<dbReference type="InterPro" id="IPR048936">
    <property type="entry name" value="MvdD-like_ATPgrasp"/>
</dbReference>
<dbReference type="RefSeq" id="WP_152126484.1">
    <property type="nucleotide sequence ID" value="NZ_WELI01000012.1"/>
</dbReference>
<name>A0A7J5TTD9_9BACT</name>
<dbReference type="EMBL" id="WELI01000012">
    <property type="protein sequence ID" value="KAB7727018.1"/>
    <property type="molecule type" value="Genomic_DNA"/>
</dbReference>
<keyword evidence="4" id="KW-1185">Reference proteome</keyword>
<comment type="caution">
    <text evidence="3">The sequence shown here is derived from an EMBL/GenBank/DDBJ whole genome shotgun (WGS) entry which is preliminary data.</text>
</comment>
<dbReference type="InterPro" id="IPR011761">
    <property type="entry name" value="ATP-grasp"/>
</dbReference>
<dbReference type="SUPFAM" id="SSF56059">
    <property type="entry name" value="Glutathione synthetase ATP-binding domain-like"/>
    <property type="match status" value="1"/>
</dbReference>
<dbReference type="PANTHER" id="PTHR21621:SF0">
    <property type="entry name" value="BETA-CITRYLGLUTAMATE SYNTHASE B-RELATED"/>
    <property type="match status" value="1"/>
</dbReference>
<dbReference type="PROSITE" id="PS50975">
    <property type="entry name" value="ATP_GRASP"/>
    <property type="match status" value="1"/>
</dbReference>